<evidence type="ECO:0000256" key="4">
    <source>
        <dbReference type="ARBA" id="ARBA00022729"/>
    </source>
</evidence>
<evidence type="ECO:0000259" key="9">
    <source>
        <dbReference type="Pfam" id="PF05504"/>
    </source>
</evidence>
<feature type="chain" id="PRO_5046847449" evidence="8">
    <location>
        <begin position="24"/>
        <end position="405"/>
    </location>
</feature>
<evidence type="ECO:0000259" key="10">
    <source>
        <dbReference type="Pfam" id="PF25198"/>
    </source>
</evidence>
<keyword evidence="5" id="KW-0472">Membrane</keyword>
<dbReference type="Pfam" id="PF05504">
    <property type="entry name" value="Spore_GerAC"/>
    <property type="match status" value="1"/>
</dbReference>
<organism evidence="11 12">
    <name type="scientific">Paenibacillus plantiphilus</name>
    <dbReference type="NCBI Taxonomy" id="2905650"/>
    <lineage>
        <taxon>Bacteria</taxon>
        <taxon>Bacillati</taxon>
        <taxon>Bacillota</taxon>
        <taxon>Bacilli</taxon>
        <taxon>Bacillales</taxon>
        <taxon>Paenibacillaceae</taxon>
        <taxon>Paenibacillus</taxon>
    </lineage>
</organism>
<dbReference type="InterPro" id="IPR008844">
    <property type="entry name" value="Spore_GerAC-like"/>
</dbReference>
<feature type="domain" description="Spore germination GerAC-like C-terminal" evidence="9">
    <location>
        <begin position="224"/>
        <end position="389"/>
    </location>
</feature>
<evidence type="ECO:0000256" key="3">
    <source>
        <dbReference type="ARBA" id="ARBA00022544"/>
    </source>
</evidence>
<sequence length="405" mass="44326">MTARVTACLSRIAALTLSLSMIAVTLTGCWDRTEINDLAIVLALGIDSPEGKGILLSAQIYSPRQSGGGSPSGSSEGTASGTTIVKSANGSNLAEAMSRLQRKLSRHVFWGHSEAVVIGQSAAKRGLREYLDFLLRYSQFREHAYVYVSQQPAKEILAQLPSLERSSAEAMREMGIMKLGARVTILDLAKSIEGPGQSAVLSRLKIPPPEEGKDKLASIPYIRGLALFKKAAYIRTITEPLSIGMLIMLNQLEDIVFSVQPDNNSKGVVAIKPSTINTTLTPRIRNGVWSIQAHVKARGDIVLNTTDLSLAAPNQVKDIEKLWKEKMTGIVQSAINLAQKELKTDFFGYAAEFRRHYPKQWNANLSKWESIYPNIETGLQVDVLIMRSGKSESPQGVPDETIIHK</sequence>
<evidence type="ECO:0000256" key="5">
    <source>
        <dbReference type="ARBA" id="ARBA00023136"/>
    </source>
</evidence>
<comment type="similarity">
    <text evidence="2">Belongs to the GerABKC lipoprotein family.</text>
</comment>
<comment type="caution">
    <text evidence="11">The sequence shown here is derived from an EMBL/GenBank/DDBJ whole genome shotgun (WGS) entry which is preliminary data.</text>
</comment>
<feature type="domain" description="Spore germination protein N-terminal" evidence="10">
    <location>
        <begin position="31"/>
        <end position="206"/>
    </location>
</feature>
<keyword evidence="7" id="KW-0449">Lipoprotein</keyword>
<evidence type="ECO:0000256" key="8">
    <source>
        <dbReference type="SAM" id="SignalP"/>
    </source>
</evidence>
<comment type="subcellular location">
    <subcellularLocation>
        <location evidence="1">Membrane</location>
        <topology evidence="1">Lipid-anchor</topology>
    </subcellularLocation>
</comment>
<dbReference type="Gene3D" id="3.30.300.210">
    <property type="entry name" value="Nutrient germinant receptor protein C, domain 3"/>
    <property type="match status" value="1"/>
</dbReference>
<dbReference type="Pfam" id="PF25198">
    <property type="entry name" value="Spore_GerAC_N"/>
    <property type="match status" value="1"/>
</dbReference>
<keyword evidence="12" id="KW-1185">Reference proteome</keyword>
<reference evidence="11" key="1">
    <citation type="submission" date="2022-01" db="EMBL/GenBank/DDBJ databases">
        <authorList>
            <person name="Criscuolo A."/>
        </authorList>
    </citation>
    <scope>NUCLEOTIDE SEQUENCE</scope>
    <source>
        <strain evidence="11">CIP111893</strain>
    </source>
</reference>
<accession>A0ABM9CN75</accession>
<dbReference type="PANTHER" id="PTHR35789">
    <property type="entry name" value="SPORE GERMINATION PROTEIN B3"/>
    <property type="match status" value="1"/>
</dbReference>
<dbReference type="EMBL" id="CAKMMF010000032">
    <property type="protein sequence ID" value="CAH1219217.1"/>
    <property type="molecule type" value="Genomic_DNA"/>
</dbReference>
<dbReference type="Proteomes" id="UP000838686">
    <property type="component" value="Unassembled WGS sequence"/>
</dbReference>
<keyword evidence="4 8" id="KW-0732">Signal</keyword>
<keyword evidence="6" id="KW-0564">Palmitate</keyword>
<feature type="signal peptide" evidence="8">
    <location>
        <begin position="1"/>
        <end position="23"/>
    </location>
</feature>
<evidence type="ECO:0000256" key="6">
    <source>
        <dbReference type="ARBA" id="ARBA00023139"/>
    </source>
</evidence>
<dbReference type="PANTHER" id="PTHR35789:SF1">
    <property type="entry name" value="SPORE GERMINATION PROTEIN B3"/>
    <property type="match status" value="1"/>
</dbReference>
<protein>
    <submittedName>
        <fullName evidence="11">Spore germination protein A3</fullName>
    </submittedName>
</protein>
<dbReference type="RefSeq" id="WP_236344994.1">
    <property type="nucleotide sequence ID" value="NZ_CAKMMF010000032.1"/>
</dbReference>
<dbReference type="InterPro" id="IPR057336">
    <property type="entry name" value="GerAC_N"/>
</dbReference>
<gene>
    <name evidence="11" type="primary">gerAC_4</name>
    <name evidence="11" type="ORF">PAECIP111893_04519</name>
</gene>
<dbReference type="InterPro" id="IPR046953">
    <property type="entry name" value="Spore_GerAC-like_C"/>
</dbReference>
<evidence type="ECO:0000313" key="11">
    <source>
        <dbReference type="EMBL" id="CAH1219217.1"/>
    </source>
</evidence>
<keyword evidence="3" id="KW-0309">Germination</keyword>
<dbReference type="InterPro" id="IPR038501">
    <property type="entry name" value="Spore_GerAC_C_sf"/>
</dbReference>
<evidence type="ECO:0000256" key="2">
    <source>
        <dbReference type="ARBA" id="ARBA00007886"/>
    </source>
</evidence>
<proteinExistence type="inferred from homology"/>
<evidence type="ECO:0000256" key="1">
    <source>
        <dbReference type="ARBA" id="ARBA00004635"/>
    </source>
</evidence>
<evidence type="ECO:0000313" key="12">
    <source>
        <dbReference type="Proteomes" id="UP000838686"/>
    </source>
</evidence>
<evidence type="ECO:0000256" key="7">
    <source>
        <dbReference type="ARBA" id="ARBA00023288"/>
    </source>
</evidence>
<dbReference type="NCBIfam" id="TIGR02887">
    <property type="entry name" value="spore_ger_x_C"/>
    <property type="match status" value="1"/>
</dbReference>
<dbReference type="PROSITE" id="PS51257">
    <property type="entry name" value="PROKAR_LIPOPROTEIN"/>
    <property type="match status" value="1"/>
</dbReference>
<dbReference type="Gene3D" id="6.20.190.10">
    <property type="entry name" value="Nutrient germinant receptor protein C, domain 1"/>
    <property type="match status" value="1"/>
</dbReference>
<name>A0ABM9CN75_9BACL</name>